<dbReference type="PROSITE" id="PS50105">
    <property type="entry name" value="SAM_DOMAIN"/>
    <property type="match status" value="1"/>
</dbReference>
<dbReference type="PANTHER" id="PTHR24171">
    <property type="entry name" value="ANKYRIN REPEAT DOMAIN-CONTAINING PROTEIN 39-RELATED"/>
    <property type="match status" value="1"/>
</dbReference>
<proteinExistence type="inferred from homology"/>
<comment type="caution">
    <text evidence="12">The sequence shown here is derived from an EMBL/GenBank/DDBJ whole genome shotgun (WGS) entry which is preliminary data.</text>
</comment>
<feature type="transmembrane region" description="Helical" evidence="10">
    <location>
        <begin position="876"/>
        <end position="896"/>
    </location>
</feature>
<evidence type="ECO:0000256" key="4">
    <source>
        <dbReference type="ARBA" id="ARBA00022737"/>
    </source>
</evidence>
<dbReference type="Proteomes" id="UP001209570">
    <property type="component" value="Unassembled WGS sequence"/>
</dbReference>
<dbReference type="PROSITE" id="PS50088">
    <property type="entry name" value="ANK_REPEAT"/>
    <property type="match status" value="3"/>
</dbReference>
<feature type="transmembrane region" description="Helical" evidence="10">
    <location>
        <begin position="1011"/>
        <end position="1032"/>
    </location>
</feature>
<dbReference type="Pfam" id="PF12796">
    <property type="entry name" value="Ank_2"/>
    <property type="match status" value="2"/>
</dbReference>
<evidence type="ECO:0000256" key="5">
    <source>
        <dbReference type="ARBA" id="ARBA00023043"/>
    </source>
</evidence>
<accession>A0AAD5Q8K0</accession>
<keyword evidence="5 8" id="KW-0040">ANK repeat</keyword>
<dbReference type="EMBL" id="JAKCXM010000284">
    <property type="protein sequence ID" value="KAJ0396684.1"/>
    <property type="molecule type" value="Genomic_DNA"/>
</dbReference>
<dbReference type="EC" id="2.4.2.30" evidence="1"/>
<evidence type="ECO:0000256" key="2">
    <source>
        <dbReference type="ARBA" id="ARBA00022676"/>
    </source>
</evidence>
<feature type="transmembrane region" description="Helical" evidence="10">
    <location>
        <begin position="1351"/>
        <end position="1372"/>
    </location>
</feature>
<dbReference type="PROSITE" id="PS50297">
    <property type="entry name" value="ANK_REP_REGION"/>
    <property type="match status" value="3"/>
</dbReference>
<reference evidence="12" key="1">
    <citation type="submission" date="2021-12" db="EMBL/GenBank/DDBJ databases">
        <title>Prjna785345.</title>
        <authorList>
            <person name="Rujirawat T."/>
            <person name="Krajaejun T."/>
        </authorList>
    </citation>
    <scope>NUCLEOTIDE SEQUENCE</scope>
    <source>
        <strain evidence="12">Pi057C3</strain>
    </source>
</reference>
<feature type="transmembrane region" description="Helical" evidence="10">
    <location>
        <begin position="1044"/>
        <end position="1061"/>
    </location>
</feature>
<dbReference type="GO" id="GO:0016779">
    <property type="term" value="F:nucleotidyltransferase activity"/>
    <property type="evidence" value="ECO:0007669"/>
    <property type="project" value="UniProtKB-KW"/>
</dbReference>
<gene>
    <name evidence="12" type="ORF">P43SY_006469</name>
</gene>
<keyword evidence="4" id="KW-0677">Repeat</keyword>
<evidence type="ECO:0000256" key="7">
    <source>
        <dbReference type="ARBA" id="ARBA00033987"/>
    </source>
</evidence>
<feature type="transmembrane region" description="Helical" evidence="10">
    <location>
        <begin position="922"/>
        <end position="945"/>
    </location>
</feature>
<dbReference type="SMART" id="SM00248">
    <property type="entry name" value="ANK"/>
    <property type="match status" value="5"/>
</dbReference>
<evidence type="ECO:0000256" key="10">
    <source>
        <dbReference type="SAM" id="Phobius"/>
    </source>
</evidence>
<keyword evidence="2" id="KW-0328">Glycosyltransferase</keyword>
<dbReference type="SUPFAM" id="SSF48403">
    <property type="entry name" value="Ankyrin repeat"/>
    <property type="match status" value="1"/>
</dbReference>
<feature type="repeat" description="ANK" evidence="8">
    <location>
        <begin position="773"/>
        <end position="805"/>
    </location>
</feature>
<organism evidence="12 13">
    <name type="scientific">Pythium insidiosum</name>
    <name type="common">Pythiosis disease agent</name>
    <dbReference type="NCBI Taxonomy" id="114742"/>
    <lineage>
        <taxon>Eukaryota</taxon>
        <taxon>Sar</taxon>
        <taxon>Stramenopiles</taxon>
        <taxon>Oomycota</taxon>
        <taxon>Peronosporomycetes</taxon>
        <taxon>Pythiales</taxon>
        <taxon>Pythiaceae</taxon>
        <taxon>Pythium</taxon>
    </lineage>
</organism>
<name>A0AAD5Q8K0_PYTIN</name>
<feature type="transmembrane region" description="Helical" evidence="10">
    <location>
        <begin position="1291"/>
        <end position="1308"/>
    </location>
</feature>
<dbReference type="InterPro" id="IPR002110">
    <property type="entry name" value="Ankyrin_rpt"/>
</dbReference>
<dbReference type="PANTHER" id="PTHR24171:SF8">
    <property type="entry name" value="BRCA1-ASSOCIATED RING DOMAIN PROTEIN 1"/>
    <property type="match status" value="1"/>
</dbReference>
<keyword evidence="10" id="KW-0812">Transmembrane</keyword>
<comment type="similarity">
    <text evidence="6">Belongs to the ARTD/PARP family.</text>
</comment>
<comment type="catalytic activity">
    <reaction evidence="7">
        <text>NAD(+) + (ADP-D-ribosyl)n-acceptor = nicotinamide + (ADP-D-ribosyl)n+1-acceptor + H(+).</text>
        <dbReference type="EC" id="2.4.2.30"/>
    </reaction>
</comment>
<keyword evidence="10" id="KW-0472">Membrane</keyword>
<feature type="transmembrane region" description="Helical" evidence="10">
    <location>
        <begin position="1256"/>
        <end position="1279"/>
    </location>
</feature>
<evidence type="ECO:0000256" key="8">
    <source>
        <dbReference type="PROSITE-ProRule" id="PRU00023"/>
    </source>
</evidence>
<feature type="region of interest" description="Disordered" evidence="9">
    <location>
        <begin position="478"/>
        <end position="497"/>
    </location>
</feature>
<feature type="transmembrane region" description="Helical" evidence="10">
    <location>
        <begin position="1320"/>
        <end position="1339"/>
    </location>
</feature>
<keyword evidence="3" id="KW-0808">Transferase</keyword>
<evidence type="ECO:0000256" key="6">
    <source>
        <dbReference type="ARBA" id="ARBA00024347"/>
    </source>
</evidence>
<evidence type="ECO:0000259" key="11">
    <source>
        <dbReference type="PROSITE" id="PS50105"/>
    </source>
</evidence>
<keyword evidence="3" id="KW-0548">Nucleotidyltransferase</keyword>
<protein>
    <recommendedName>
        <fullName evidence="1">NAD(+) ADP-ribosyltransferase</fullName>
        <ecNumber evidence="1">2.4.2.30</ecNumber>
    </recommendedName>
</protein>
<keyword evidence="10" id="KW-1133">Transmembrane helix</keyword>
<dbReference type="InterPro" id="IPR036770">
    <property type="entry name" value="Ankyrin_rpt-contain_sf"/>
</dbReference>
<evidence type="ECO:0000256" key="1">
    <source>
        <dbReference type="ARBA" id="ARBA00012020"/>
    </source>
</evidence>
<feature type="transmembrane region" description="Helical" evidence="10">
    <location>
        <begin position="1210"/>
        <end position="1232"/>
    </location>
</feature>
<feature type="transmembrane region" description="Helical" evidence="10">
    <location>
        <begin position="986"/>
        <end position="1005"/>
    </location>
</feature>
<evidence type="ECO:0000256" key="9">
    <source>
        <dbReference type="SAM" id="MobiDB-lite"/>
    </source>
</evidence>
<sequence length="1386" mass="154932">MAQDGPLALPLFARGVAVQVLPPRRQSRDRDRASPLVMLSVRHPQRRLQHIARSMDELLDLWGNVHAVLSGRPRNALVAALSIGRDGCGAIETLQTADCCVACGLSHLPLLLEGLRDVAVSEDKKPTTLPMLSRPAPRRSDVSMSSARLRTVTLNAFVQELVVAMSELERQRVLLVKCPHLDGLHKAVAVFFQLDPPTTADAQSGPQASVEQSSSLKALDVNGVVFAETPTNESASVDDQEDLSLEQLYDWIRSQNAGQTGQDLIERFRTSGLSAGELLLLMDQETLLPTLGLEALGDEQRKTVLSLVRAGRDSLRREFRVTLKELPDAMDKVVYVLERFPLVLDPAGQATRFLKYQRSAVLMVGNPADMTPESLRRHLVGALRHGTWLILDFDSLVTVEIEAFFSPDHFPREILSRQALYRPEVYTRLLRPEAGDPTADVFLVNDQFKFIVLCRGESPPPKTALAMCVLRVDTASSTRVSDEEQPSGENDSLARALGVSKETKRNSMELVEAAFDGEIDVVRKCLDQNYDVDSADGHKHTALSEAACKGNNDILVLLLERGADPNKVSDEKRSPLYRAAYNGHLQTVSLLLESGADPRILSKQSESAFDVAKTEEVRQCIQSWDVRKTESLLEQRREIIERQWQERIVNHVERERYALMKIHEELVELARSGAADELEARLEQLVDEAIEANEKPRATADVRDDKGATLLSIAAQQDHDAVVSLLLTKWKAWKASADESAGQRLVGGQKANVKKQELMAKTLKANVNARDCRGWTPVAIAVFHESKKCLRLLLDNGADPKLKNQYNKNAFDFAKDDIDAALNVVKSRAESQMPSPMVTSAPWFDAPPTIRPPKTPSPEETAMAAYLTRKFHTLQLFLLAGYGIMCLLSGLLICYLRHNRSVARKGSASAARKIILPAFEPLLWILGGATAVYTAYFATALAVQLYTTDISKLATEFFYSGRQFVFVIVVVFMFQKSVSIPALRRSVYVAFMLSTYTIPIVWYMVNQGNPDSFYTVVTTARALLLLLYAYIFVYPPCRASKRTIREYAVFTFIYYTLLFLYNDMFRQKRLELGFALTYANLLWGSMCPLVIWRVLKADTEHWRGMGQRAVALQSLFRQKNDVDERVSSRGLHVLIEMHRRFIIDFAYLEIKDKIGDGTSAIVFSGVLHSNIPDMSSRALAASNETMSAAEAEAQEAVLVAFARKFRLLQLFVLLGYSAMFLLCVMLIAYMRFNRNVALRGDSAAARKIILPAFEPLLWILGVTTGAYSVMLTIGVSAGFYKTVVPLVVTELFYSGRQFVVLLVIVYMLQKSVTVPALVRTVVITFVLAFYSVPLALLLDKFDNKTLSYARFSHTITVLSRVSLLSIYIFIFFKPPSRASKRTIRQY</sequence>
<dbReference type="GO" id="GO:0003950">
    <property type="term" value="F:NAD+ poly-ADP-ribosyltransferase activity"/>
    <property type="evidence" value="ECO:0007669"/>
    <property type="project" value="UniProtKB-EC"/>
</dbReference>
<keyword evidence="13" id="KW-1185">Reference proteome</keyword>
<feature type="repeat" description="ANK" evidence="8">
    <location>
        <begin position="538"/>
        <end position="570"/>
    </location>
</feature>
<feature type="repeat" description="ANK" evidence="8">
    <location>
        <begin position="571"/>
        <end position="603"/>
    </location>
</feature>
<evidence type="ECO:0000256" key="3">
    <source>
        <dbReference type="ARBA" id="ARBA00022695"/>
    </source>
</evidence>
<dbReference type="InterPro" id="IPR001660">
    <property type="entry name" value="SAM"/>
</dbReference>
<dbReference type="Gene3D" id="1.25.40.20">
    <property type="entry name" value="Ankyrin repeat-containing domain"/>
    <property type="match status" value="2"/>
</dbReference>
<feature type="transmembrane region" description="Helical" evidence="10">
    <location>
        <begin position="957"/>
        <end position="974"/>
    </location>
</feature>
<feature type="domain" description="SAM" evidence="11">
    <location>
        <begin position="243"/>
        <end position="301"/>
    </location>
</feature>
<evidence type="ECO:0000313" key="13">
    <source>
        <dbReference type="Proteomes" id="UP001209570"/>
    </source>
</evidence>
<evidence type="ECO:0000313" key="12">
    <source>
        <dbReference type="EMBL" id="KAJ0396684.1"/>
    </source>
</evidence>